<dbReference type="EMBL" id="QICS01000007">
    <property type="protein sequence ID" value="PXV89214.1"/>
    <property type="molecule type" value="Genomic_DNA"/>
</dbReference>
<dbReference type="OrthoDB" id="54751at2"/>
<reference evidence="2 5" key="2">
    <citation type="submission" date="2018-05" db="EMBL/GenBank/DDBJ databases">
        <title>Genomic Encyclopedia of Type Strains, Phase IV (KMG-IV): sequencing the most valuable type-strain genomes for metagenomic binning, comparative biology and taxonomic classification.</title>
        <authorList>
            <person name="Goeker M."/>
        </authorList>
    </citation>
    <scope>NUCLEOTIDE SEQUENCE [LARGE SCALE GENOMIC DNA]</scope>
    <source>
        <strain evidence="2 5">DSM 28816</strain>
    </source>
</reference>
<dbReference type="PROSITE" id="PS51257">
    <property type="entry name" value="PROKAR_LIPOPROTEIN"/>
    <property type="match status" value="1"/>
</dbReference>
<feature type="chain" id="PRO_5038229230" evidence="1">
    <location>
        <begin position="20"/>
        <end position="561"/>
    </location>
</feature>
<reference evidence="3 4" key="1">
    <citation type="journal article" date="2017" name="Genome Announc.">
        <title>Draft Genome Sequence of a Sporulating and Motile Strain of Lachnotalea glycerini Isolated from Water in Quebec City, Canada.</title>
        <authorList>
            <person name="Maheux A.F."/>
            <person name="Boudreau D.K."/>
            <person name="Berube E."/>
            <person name="Boissinot M."/>
            <person name="Raymond F."/>
            <person name="Brodeur S."/>
            <person name="Corbeil J."/>
            <person name="Isabel S."/>
            <person name="Omar R.F."/>
            <person name="Bergeron M.G."/>
        </authorList>
    </citation>
    <scope>NUCLEOTIDE SEQUENCE [LARGE SCALE GENOMIC DNA]</scope>
    <source>
        <strain evidence="3 4">CCRI-19302</strain>
    </source>
</reference>
<evidence type="ECO:0000313" key="2">
    <source>
        <dbReference type="EMBL" id="PXV89214.1"/>
    </source>
</evidence>
<proteinExistence type="predicted"/>
<keyword evidence="1" id="KW-0732">Signal</keyword>
<feature type="signal peptide" evidence="1">
    <location>
        <begin position="1"/>
        <end position="19"/>
    </location>
</feature>
<dbReference type="EMBL" id="NOKA02000015">
    <property type="protein sequence ID" value="RDY31441.1"/>
    <property type="molecule type" value="Genomic_DNA"/>
</dbReference>
<evidence type="ECO:0000256" key="1">
    <source>
        <dbReference type="SAM" id="SignalP"/>
    </source>
</evidence>
<protein>
    <submittedName>
        <fullName evidence="3">Extracellular solute-binding protein</fullName>
    </submittedName>
    <submittedName>
        <fullName evidence="2">Putative aldouronate transport system substrate-binding protein</fullName>
    </submittedName>
</protein>
<dbReference type="InterPro" id="IPR006059">
    <property type="entry name" value="SBP"/>
</dbReference>
<evidence type="ECO:0000313" key="4">
    <source>
        <dbReference type="Proteomes" id="UP000216411"/>
    </source>
</evidence>
<name>A0A318EKT5_9FIRM</name>
<dbReference type="SUPFAM" id="SSF53850">
    <property type="entry name" value="Periplasmic binding protein-like II"/>
    <property type="match status" value="1"/>
</dbReference>
<evidence type="ECO:0000313" key="5">
    <source>
        <dbReference type="Proteomes" id="UP000247523"/>
    </source>
</evidence>
<evidence type="ECO:0000313" key="3">
    <source>
        <dbReference type="EMBL" id="RDY31441.1"/>
    </source>
</evidence>
<sequence>MKRKKLVVMLLVGSMAASMFTGCSKDATQTSNTTSSNNGESIKEFTAFFAVPGSEINDDNEIQQKIAEITGAKVKETWLTGQTAEEAVGTLIAGGEYPDFIDGSSGTPQLYEAGALVALDEYLDNYPNIKDYFTEQEWEQLRQEDGHIYWIPQFSNSYEKLMETDHNDEAFWIQTRVLKWAGYPEITTMDQYFDLIERYNEANPTMEDGMTNIQYTILCDDWRYFCLENAPLFLDGYANDGSCIVDPDTKKVIDYNTTPTAKEYFEKLNTEFQKGVVDPESFTQTYDEYIAKLSTGRVLGMIDQYWDFHFTVNDALKQQGLEDQGCNYVPLPITIKEGVQNRWHTSGDTLNVGAGLAITTSCKDVEGALQFVNDILGEEVATLRNWGVKDVDYLVDEDGVFYRTDDMRTQSSNTAYKASHACAYSYFPNWGGMSHDGINAATPALQPNEFLDSMPDNVQECLEAYNCKTFVEMLGQQDIPGPWFPIYTFAGTLTTATEGGVAWNKMSDIKHEYLPKVVMATDFESAWSDYMEVYEECNPEAFLSEVQTEVDRRIENAKKWE</sequence>
<gene>
    <name evidence="2" type="ORF">C8E03_107191</name>
    <name evidence="3" type="ORF">CG710_009365</name>
</gene>
<comment type="caution">
    <text evidence="2">The sequence shown here is derived from an EMBL/GenBank/DDBJ whole genome shotgun (WGS) entry which is preliminary data.</text>
</comment>
<dbReference type="InterPro" id="IPR050490">
    <property type="entry name" value="Bact_solute-bd_prot1"/>
</dbReference>
<accession>A0A318EKT5</accession>
<dbReference type="Proteomes" id="UP000216411">
    <property type="component" value="Unassembled WGS sequence"/>
</dbReference>
<dbReference type="RefSeq" id="WP_110291324.1">
    <property type="nucleotide sequence ID" value="NZ_NOKA02000015.1"/>
</dbReference>
<dbReference type="PANTHER" id="PTHR43649">
    <property type="entry name" value="ARABINOSE-BINDING PROTEIN-RELATED"/>
    <property type="match status" value="1"/>
</dbReference>
<keyword evidence="4" id="KW-1185">Reference proteome</keyword>
<organism evidence="2 5">
    <name type="scientific">Lachnotalea glycerini</name>
    <dbReference type="NCBI Taxonomy" id="1763509"/>
    <lineage>
        <taxon>Bacteria</taxon>
        <taxon>Bacillati</taxon>
        <taxon>Bacillota</taxon>
        <taxon>Clostridia</taxon>
        <taxon>Lachnospirales</taxon>
        <taxon>Lachnospiraceae</taxon>
        <taxon>Lachnotalea</taxon>
    </lineage>
</organism>
<dbReference type="PANTHER" id="PTHR43649:SF12">
    <property type="entry name" value="DIACETYLCHITOBIOSE BINDING PROTEIN DASA"/>
    <property type="match status" value="1"/>
</dbReference>
<dbReference type="Pfam" id="PF01547">
    <property type="entry name" value="SBP_bac_1"/>
    <property type="match status" value="1"/>
</dbReference>
<reference evidence="3" key="3">
    <citation type="submission" date="2018-07" db="EMBL/GenBank/DDBJ databases">
        <authorList>
            <person name="Quirk P.G."/>
            <person name="Krulwich T.A."/>
        </authorList>
    </citation>
    <scope>NUCLEOTIDE SEQUENCE</scope>
    <source>
        <strain evidence="3">CCRI-19302</strain>
    </source>
</reference>
<dbReference type="Gene3D" id="3.40.190.10">
    <property type="entry name" value="Periplasmic binding protein-like II"/>
    <property type="match status" value="2"/>
</dbReference>
<dbReference type="AlphaFoldDB" id="A0A318EKT5"/>
<dbReference type="Proteomes" id="UP000247523">
    <property type="component" value="Unassembled WGS sequence"/>
</dbReference>